<organism evidence="2 3">
    <name type="scientific">Mycena albidolilacea</name>
    <dbReference type="NCBI Taxonomy" id="1033008"/>
    <lineage>
        <taxon>Eukaryota</taxon>
        <taxon>Fungi</taxon>
        <taxon>Dikarya</taxon>
        <taxon>Basidiomycota</taxon>
        <taxon>Agaricomycotina</taxon>
        <taxon>Agaricomycetes</taxon>
        <taxon>Agaricomycetidae</taxon>
        <taxon>Agaricales</taxon>
        <taxon>Marasmiineae</taxon>
        <taxon>Mycenaceae</taxon>
        <taxon>Mycena</taxon>
    </lineage>
</organism>
<gene>
    <name evidence="2" type="ORF">DFH08DRAFT_950064</name>
</gene>
<proteinExistence type="predicted"/>
<evidence type="ECO:0000313" key="2">
    <source>
        <dbReference type="EMBL" id="KAJ7364489.1"/>
    </source>
</evidence>
<dbReference type="Proteomes" id="UP001218218">
    <property type="component" value="Unassembled WGS sequence"/>
</dbReference>
<keyword evidence="1" id="KW-0472">Membrane</keyword>
<feature type="transmembrane region" description="Helical" evidence="1">
    <location>
        <begin position="51"/>
        <end position="72"/>
    </location>
</feature>
<evidence type="ECO:0000256" key="1">
    <source>
        <dbReference type="SAM" id="Phobius"/>
    </source>
</evidence>
<keyword evidence="1" id="KW-0812">Transmembrane</keyword>
<protein>
    <submittedName>
        <fullName evidence="2">Uncharacterized protein</fullName>
    </submittedName>
</protein>
<dbReference type="PANTHER" id="PTHR40465">
    <property type="entry name" value="CHROMOSOME 1, WHOLE GENOME SHOTGUN SEQUENCE"/>
    <property type="match status" value="1"/>
</dbReference>
<dbReference type="AlphaFoldDB" id="A0AAD7APK8"/>
<evidence type="ECO:0000313" key="3">
    <source>
        <dbReference type="Proteomes" id="UP001218218"/>
    </source>
</evidence>
<keyword evidence="1" id="KW-1133">Transmembrane helix</keyword>
<accession>A0AAD7APK8</accession>
<feature type="transmembrane region" description="Helical" evidence="1">
    <location>
        <begin position="124"/>
        <end position="150"/>
    </location>
</feature>
<reference evidence="2" key="1">
    <citation type="submission" date="2023-03" db="EMBL/GenBank/DDBJ databases">
        <title>Massive genome expansion in bonnet fungi (Mycena s.s.) driven by repeated elements and novel gene families across ecological guilds.</title>
        <authorList>
            <consortium name="Lawrence Berkeley National Laboratory"/>
            <person name="Harder C.B."/>
            <person name="Miyauchi S."/>
            <person name="Viragh M."/>
            <person name="Kuo A."/>
            <person name="Thoen E."/>
            <person name="Andreopoulos B."/>
            <person name="Lu D."/>
            <person name="Skrede I."/>
            <person name="Drula E."/>
            <person name="Henrissat B."/>
            <person name="Morin E."/>
            <person name="Kohler A."/>
            <person name="Barry K."/>
            <person name="LaButti K."/>
            <person name="Morin E."/>
            <person name="Salamov A."/>
            <person name="Lipzen A."/>
            <person name="Mereny Z."/>
            <person name="Hegedus B."/>
            <person name="Baldrian P."/>
            <person name="Stursova M."/>
            <person name="Weitz H."/>
            <person name="Taylor A."/>
            <person name="Grigoriev I.V."/>
            <person name="Nagy L.G."/>
            <person name="Martin F."/>
            <person name="Kauserud H."/>
        </authorList>
    </citation>
    <scope>NUCLEOTIDE SEQUENCE</scope>
    <source>
        <strain evidence="2">CBHHK002</strain>
    </source>
</reference>
<dbReference type="PANTHER" id="PTHR40465:SF1">
    <property type="entry name" value="DUF6534 DOMAIN-CONTAINING PROTEIN"/>
    <property type="match status" value="1"/>
</dbReference>
<keyword evidence="3" id="KW-1185">Reference proteome</keyword>
<dbReference type="EMBL" id="JARIHO010000003">
    <property type="protein sequence ID" value="KAJ7364489.1"/>
    <property type="molecule type" value="Genomic_DNA"/>
</dbReference>
<sequence>MDPASAAPLIVQVAGPLVLPNLFHWGLFGVLSVQVYFYYMAFPKDPWATKCLVYTVYTLLVVETVLLTNDAFKRFGYGFADFEALLANDLGWFEIPVMSGLIALVGQSFYAYRIHVLSKSWWIPLLIVAMSLTSTVGAILTGVFTFQGVILPPRIYRFT</sequence>
<comment type="caution">
    <text evidence="2">The sequence shown here is derived from an EMBL/GenBank/DDBJ whole genome shotgun (WGS) entry which is preliminary data.</text>
</comment>
<feature type="transmembrane region" description="Helical" evidence="1">
    <location>
        <begin position="92"/>
        <end position="112"/>
    </location>
</feature>
<name>A0AAD7APK8_9AGAR</name>